<feature type="non-terminal residue" evidence="1">
    <location>
        <position position="1"/>
    </location>
</feature>
<comment type="caution">
    <text evidence="1">The sequence shown here is derived from an EMBL/GenBank/DDBJ whole genome shotgun (WGS) entry which is preliminary data.</text>
</comment>
<protein>
    <submittedName>
        <fullName evidence="1">Uncharacterized protein</fullName>
    </submittedName>
</protein>
<dbReference type="EMBL" id="BTRK01000006">
    <property type="protein sequence ID" value="GMR61981.1"/>
    <property type="molecule type" value="Genomic_DNA"/>
</dbReference>
<sequence>LDEDAFNVKFIRKLIDNFSIGQLEFQVESESVLARSLQILAGFPHSQCSLKIWWILPETKQLLAIPPIKSLEITSSPDPNRDMFELFILLLECNSLTLFEVEIMEMTTEKLRRVIQMLSADNRERRVRFEVEHASMIRCLSGFGIYQTSKVGYSCDELEVMLVDQAQHVMHLRYRRSFIELTCLEWTEGRGNIYVEIDNCAETGQ</sequence>
<dbReference type="AlphaFoldDB" id="A0AAN5IFZ2"/>
<proteinExistence type="predicted"/>
<organism evidence="1 2">
    <name type="scientific">Pristionchus mayeri</name>
    <dbReference type="NCBI Taxonomy" id="1317129"/>
    <lineage>
        <taxon>Eukaryota</taxon>
        <taxon>Metazoa</taxon>
        <taxon>Ecdysozoa</taxon>
        <taxon>Nematoda</taxon>
        <taxon>Chromadorea</taxon>
        <taxon>Rhabditida</taxon>
        <taxon>Rhabditina</taxon>
        <taxon>Diplogasteromorpha</taxon>
        <taxon>Diplogasteroidea</taxon>
        <taxon>Neodiplogasteridae</taxon>
        <taxon>Pristionchus</taxon>
    </lineage>
</organism>
<name>A0AAN5IFZ2_9BILA</name>
<accession>A0AAN5IFZ2</accession>
<evidence type="ECO:0000313" key="2">
    <source>
        <dbReference type="Proteomes" id="UP001328107"/>
    </source>
</evidence>
<gene>
    <name evidence="1" type="ORF">PMAYCL1PPCAC_32176</name>
</gene>
<evidence type="ECO:0000313" key="1">
    <source>
        <dbReference type="EMBL" id="GMR61981.1"/>
    </source>
</evidence>
<dbReference type="Proteomes" id="UP001328107">
    <property type="component" value="Unassembled WGS sequence"/>
</dbReference>
<keyword evidence="2" id="KW-1185">Reference proteome</keyword>
<reference evidence="2" key="1">
    <citation type="submission" date="2022-10" db="EMBL/GenBank/DDBJ databases">
        <title>Genome assembly of Pristionchus species.</title>
        <authorList>
            <person name="Yoshida K."/>
            <person name="Sommer R.J."/>
        </authorList>
    </citation>
    <scope>NUCLEOTIDE SEQUENCE [LARGE SCALE GENOMIC DNA]</scope>
    <source>
        <strain evidence="2">RS5460</strain>
    </source>
</reference>